<dbReference type="RefSeq" id="WP_008780808.1">
    <property type="nucleotide sequence ID" value="NZ_BAABYH010000001.1"/>
</dbReference>
<dbReference type="GO" id="GO:0043565">
    <property type="term" value="F:sequence-specific DNA binding"/>
    <property type="evidence" value="ECO:0007669"/>
    <property type="project" value="InterPro"/>
</dbReference>
<sequence>MSTQNNNIRYLNVSPMDELWGMMVTTVGYQSIPPHSIYPVRQQHPLTYSFNPEKGRILTEYQLVYISEGCGFFESQSFKRKKIKAGTMILLFPGEWHTYSPAENGWYEYWVGFRGNLIEGWISNKFFSKENPVYEIGVNVTIIGLYEEIVSHAIKERNGYQQLISSIVFYLMGEIYYKEKNRFLGQSDAVEKINEARAFMKRNIDNPMSVESIAQSLNVSYSWFRSTFKSYTGVSPAQYQLHLRYLRAKELLSTSRLSISEIAYALNFETVSQFSTFFTKKEGLSPSKFRRQSQQ</sequence>
<dbReference type="SUPFAM" id="SSF46689">
    <property type="entry name" value="Homeodomain-like"/>
    <property type="match status" value="2"/>
</dbReference>
<protein>
    <submittedName>
        <fullName evidence="4">AraC family transcriptional regulator</fullName>
    </submittedName>
</protein>
<dbReference type="InterPro" id="IPR009057">
    <property type="entry name" value="Homeodomain-like_sf"/>
</dbReference>
<dbReference type="Proteomes" id="UP000284660">
    <property type="component" value="Unassembled WGS sequence"/>
</dbReference>
<comment type="caution">
    <text evidence="4">The sequence shown here is derived from an EMBL/GenBank/DDBJ whole genome shotgun (WGS) entry which is preliminary data.</text>
</comment>
<dbReference type="Gene3D" id="1.10.10.60">
    <property type="entry name" value="Homeodomain-like"/>
    <property type="match status" value="2"/>
</dbReference>
<dbReference type="InterPro" id="IPR037923">
    <property type="entry name" value="HTH-like"/>
</dbReference>
<dbReference type="PROSITE" id="PS01124">
    <property type="entry name" value="HTH_ARAC_FAMILY_2"/>
    <property type="match status" value="1"/>
</dbReference>
<dbReference type="AlphaFoldDB" id="A0A3R6H7G2"/>
<dbReference type="GO" id="GO:0003700">
    <property type="term" value="F:DNA-binding transcription factor activity"/>
    <property type="evidence" value="ECO:0007669"/>
    <property type="project" value="InterPro"/>
</dbReference>
<dbReference type="Pfam" id="PF12833">
    <property type="entry name" value="HTH_18"/>
    <property type="match status" value="1"/>
</dbReference>
<dbReference type="InterPro" id="IPR003313">
    <property type="entry name" value="AraC-bd"/>
</dbReference>
<dbReference type="PANTHER" id="PTHR43280:SF30">
    <property type="entry name" value="MMSAB OPERON REGULATORY PROTEIN"/>
    <property type="match status" value="1"/>
</dbReference>
<dbReference type="SMART" id="SM00342">
    <property type="entry name" value="HTH_ARAC"/>
    <property type="match status" value="1"/>
</dbReference>
<dbReference type="Pfam" id="PF02311">
    <property type="entry name" value="AraC_binding"/>
    <property type="match status" value="1"/>
</dbReference>
<dbReference type="InterPro" id="IPR018060">
    <property type="entry name" value="HTH_AraC"/>
</dbReference>
<name>A0A3R6H7G2_PARDI</name>
<reference evidence="4 5" key="1">
    <citation type="submission" date="2018-08" db="EMBL/GenBank/DDBJ databases">
        <title>A genome reference for cultivated species of the human gut microbiota.</title>
        <authorList>
            <person name="Zou Y."/>
            <person name="Xue W."/>
            <person name="Luo G."/>
        </authorList>
    </citation>
    <scope>NUCLEOTIDE SEQUENCE [LARGE SCALE GENOMIC DNA]</scope>
    <source>
        <strain evidence="4 5">AM30-4</strain>
    </source>
</reference>
<organism evidence="4 5">
    <name type="scientific">Parabacteroides distasonis</name>
    <dbReference type="NCBI Taxonomy" id="823"/>
    <lineage>
        <taxon>Bacteria</taxon>
        <taxon>Pseudomonadati</taxon>
        <taxon>Bacteroidota</taxon>
        <taxon>Bacteroidia</taxon>
        <taxon>Bacteroidales</taxon>
        <taxon>Tannerellaceae</taxon>
        <taxon>Parabacteroides</taxon>
    </lineage>
</organism>
<keyword evidence="2" id="KW-0238">DNA-binding</keyword>
<dbReference type="PANTHER" id="PTHR43280">
    <property type="entry name" value="ARAC-FAMILY TRANSCRIPTIONAL REGULATOR"/>
    <property type="match status" value="1"/>
</dbReference>
<dbReference type="SUPFAM" id="SSF51215">
    <property type="entry name" value="Regulatory protein AraC"/>
    <property type="match status" value="1"/>
</dbReference>
<dbReference type="EMBL" id="QSJN01000006">
    <property type="protein sequence ID" value="RHD74484.1"/>
    <property type="molecule type" value="Genomic_DNA"/>
</dbReference>
<keyword evidence="1" id="KW-0805">Transcription regulation</keyword>
<evidence type="ECO:0000256" key="1">
    <source>
        <dbReference type="ARBA" id="ARBA00023015"/>
    </source>
</evidence>
<evidence type="ECO:0000313" key="5">
    <source>
        <dbReference type="Proteomes" id="UP000284660"/>
    </source>
</evidence>
<evidence type="ECO:0000313" key="4">
    <source>
        <dbReference type="EMBL" id="RHD74484.1"/>
    </source>
</evidence>
<evidence type="ECO:0000256" key="2">
    <source>
        <dbReference type="ARBA" id="ARBA00023125"/>
    </source>
</evidence>
<dbReference type="Gene3D" id="2.60.120.280">
    <property type="entry name" value="Regulatory protein AraC"/>
    <property type="match status" value="1"/>
</dbReference>
<gene>
    <name evidence="4" type="ORF">DW782_11510</name>
</gene>
<evidence type="ECO:0000256" key="3">
    <source>
        <dbReference type="ARBA" id="ARBA00023163"/>
    </source>
</evidence>
<accession>A0A3R6H7G2</accession>
<proteinExistence type="predicted"/>
<keyword evidence="3" id="KW-0804">Transcription</keyword>